<keyword evidence="13" id="KW-1185">Reference proteome</keyword>
<accession>A0A1S8WZE4</accession>
<dbReference type="PANTHER" id="PTHR24246:SF27">
    <property type="entry name" value="ADENOSINE RECEPTOR, ISOFORM A"/>
    <property type="match status" value="1"/>
</dbReference>
<organism evidence="12 13">
    <name type="scientific">Opisthorchis viverrini</name>
    <name type="common">Southeast Asian liver fluke</name>
    <dbReference type="NCBI Taxonomy" id="6198"/>
    <lineage>
        <taxon>Eukaryota</taxon>
        <taxon>Metazoa</taxon>
        <taxon>Spiralia</taxon>
        <taxon>Lophotrochozoa</taxon>
        <taxon>Platyhelminthes</taxon>
        <taxon>Trematoda</taxon>
        <taxon>Digenea</taxon>
        <taxon>Opisthorchiida</taxon>
        <taxon>Opisthorchiata</taxon>
        <taxon>Opisthorchiidae</taxon>
        <taxon>Opisthorchis</taxon>
    </lineage>
</organism>
<dbReference type="Gene3D" id="1.20.1070.10">
    <property type="entry name" value="Rhodopsin 7-helix transmembrane proteins"/>
    <property type="match status" value="1"/>
</dbReference>
<dbReference type="SUPFAM" id="SSF81321">
    <property type="entry name" value="Family A G protein-coupled receptor-like"/>
    <property type="match status" value="1"/>
</dbReference>
<keyword evidence="8" id="KW-0325">Glycoprotein</keyword>
<evidence type="ECO:0000256" key="10">
    <source>
        <dbReference type="SAM" id="Phobius"/>
    </source>
</evidence>
<keyword evidence="7" id="KW-0675">Receptor</keyword>
<keyword evidence="5" id="KW-0297">G-protein coupled receptor</keyword>
<evidence type="ECO:0000256" key="6">
    <source>
        <dbReference type="ARBA" id="ARBA00023136"/>
    </source>
</evidence>
<dbReference type="InterPro" id="IPR008952">
    <property type="entry name" value="Tetraspanin_EC2_sf"/>
</dbReference>
<feature type="non-terminal residue" evidence="12">
    <location>
        <position position="407"/>
    </location>
</feature>
<feature type="domain" description="G-protein coupled receptors family 1 profile" evidence="11">
    <location>
        <begin position="166"/>
        <end position="372"/>
    </location>
</feature>
<evidence type="ECO:0000313" key="13">
    <source>
        <dbReference type="Proteomes" id="UP000243686"/>
    </source>
</evidence>
<evidence type="ECO:0000256" key="1">
    <source>
        <dbReference type="ARBA" id="ARBA00004651"/>
    </source>
</evidence>
<dbReference type="GO" id="GO:0005886">
    <property type="term" value="C:plasma membrane"/>
    <property type="evidence" value="ECO:0007669"/>
    <property type="project" value="UniProtKB-SubCell"/>
</dbReference>
<dbReference type="SUPFAM" id="SSF48652">
    <property type="entry name" value="Tetraspanin"/>
    <property type="match status" value="1"/>
</dbReference>
<keyword evidence="9" id="KW-0807">Transducer</keyword>
<gene>
    <name evidence="12" type="ORF">X801_04342</name>
</gene>
<dbReference type="Pfam" id="PF00001">
    <property type="entry name" value="7tm_1"/>
    <property type="match status" value="1"/>
</dbReference>
<dbReference type="InterPro" id="IPR017452">
    <property type="entry name" value="GPCR_Rhodpsn_7TM"/>
</dbReference>
<dbReference type="EMBL" id="KV893054">
    <property type="protein sequence ID" value="OON19786.1"/>
    <property type="molecule type" value="Genomic_DNA"/>
</dbReference>
<dbReference type="Gene3D" id="1.10.1450.10">
    <property type="entry name" value="Tetraspanin"/>
    <property type="match status" value="1"/>
</dbReference>
<evidence type="ECO:0000256" key="8">
    <source>
        <dbReference type="ARBA" id="ARBA00023180"/>
    </source>
</evidence>
<evidence type="ECO:0000259" key="11">
    <source>
        <dbReference type="PROSITE" id="PS50262"/>
    </source>
</evidence>
<evidence type="ECO:0000256" key="3">
    <source>
        <dbReference type="ARBA" id="ARBA00022692"/>
    </source>
</evidence>
<reference evidence="12 13" key="1">
    <citation type="submission" date="2015-03" db="EMBL/GenBank/DDBJ databases">
        <title>Draft genome of the nematode, Opisthorchis viverrini.</title>
        <authorList>
            <person name="Mitreva M."/>
        </authorList>
    </citation>
    <scope>NUCLEOTIDE SEQUENCE [LARGE SCALE GENOMIC DNA]</scope>
    <source>
        <strain evidence="12">Khon Kaen</strain>
    </source>
</reference>
<evidence type="ECO:0000256" key="7">
    <source>
        <dbReference type="ARBA" id="ARBA00023170"/>
    </source>
</evidence>
<feature type="transmembrane region" description="Helical" evidence="10">
    <location>
        <begin position="349"/>
        <end position="374"/>
    </location>
</feature>
<dbReference type="InterPro" id="IPR000276">
    <property type="entry name" value="GPCR_Rhodpsn"/>
</dbReference>
<dbReference type="PROSITE" id="PS50262">
    <property type="entry name" value="G_PROTEIN_RECEP_F1_2"/>
    <property type="match status" value="1"/>
</dbReference>
<keyword evidence="4 10" id="KW-1133">Transmembrane helix</keyword>
<evidence type="ECO:0000313" key="12">
    <source>
        <dbReference type="EMBL" id="OON19786.1"/>
    </source>
</evidence>
<feature type="transmembrane region" description="Helical" evidence="10">
    <location>
        <begin position="306"/>
        <end position="329"/>
    </location>
</feature>
<dbReference type="PANTHER" id="PTHR24246">
    <property type="entry name" value="OLFACTORY RECEPTOR AND ADENOSINE RECEPTOR"/>
    <property type="match status" value="1"/>
</dbReference>
<proteinExistence type="predicted"/>
<name>A0A1S8WZE4_OPIVI</name>
<comment type="subcellular location">
    <subcellularLocation>
        <location evidence="1">Cell membrane</location>
        <topology evidence="1">Multi-pass membrane protein</topology>
    </subcellularLocation>
</comment>
<feature type="transmembrane region" description="Helical" evidence="10">
    <location>
        <begin position="214"/>
        <end position="241"/>
    </location>
</feature>
<dbReference type="AlphaFoldDB" id="A0A1S8WZE4"/>
<sequence length="407" mass="46356">MLVMITLARYRENVFGLTLLHDSTLRLVRSYDLSDVARSALDAIHSRFECCGVDEWHREWKDVVPFPPRTDGDTQEPWVPASCCIGILKIDPTCGFAKIRGPQTMAQLVRQEEYGLAQIWCHERGKMATQEWSDRMLQSDAWRNGYNLVHHGPPSTYHPKKQCLGWSQEACRLHRFAYSFGSTLSANLLLLAASDRFMCTYWPVKMLRFQRRHAYYAVIAVTVLSGVMMLPLGICVEWVTIGEKVWCWIDSKYSGLDVYHALFSNACVIQPLCTGVLNICFLVKIRQLLHKRAQLSSSIGSKDRRDLAASETLVVITLVTLCTALPQSAAYNAAFVLSRRPNTQEQTSLAFNISDIMWCVMLTQTACNIIVYLVRMSAFRKMSLSVIKCQGFRRRQVEGTNDQNKTF</sequence>
<evidence type="ECO:0000256" key="9">
    <source>
        <dbReference type="ARBA" id="ARBA00023224"/>
    </source>
</evidence>
<evidence type="ECO:0000256" key="2">
    <source>
        <dbReference type="ARBA" id="ARBA00022475"/>
    </source>
</evidence>
<dbReference type="GO" id="GO:0004930">
    <property type="term" value="F:G protein-coupled receptor activity"/>
    <property type="evidence" value="ECO:0007669"/>
    <property type="project" value="UniProtKB-KW"/>
</dbReference>
<protein>
    <recommendedName>
        <fullName evidence="11">G-protein coupled receptors family 1 profile domain-containing protein</fullName>
    </recommendedName>
</protein>
<dbReference type="Proteomes" id="UP000243686">
    <property type="component" value="Unassembled WGS sequence"/>
</dbReference>
<evidence type="ECO:0000256" key="5">
    <source>
        <dbReference type="ARBA" id="ARBA00023040"/>
    </source>
</evidence>
<keyword evidence="6 10" id="KW-0472">Membrane</keyword>
<keyword evidence="3 10" id="KW-0812">Transmembrane</keyword>
<evidence type="ECO:0000256" key="4">
    <source>
        <dbReference type="ARBA" id="ARBA00022989"/>
    </source>
</evidence>
<keyword evidence="2" id="KW-1003">Cell membrane</keyword>
<feature type="transmembrane region" description="Helical" evidence="10">
    <location>
        <begin position="261"/>
        <end position="285"/>
    </location>
</feature>